<evidence type="ECO:0000256" key="5">
    <source>
        <dbReference type="ARBA" id="ARBA00022692"/>
    </source>
</evidence>
<evidence type="ECO:0000259" key="12">
    <source>
        <dbReference type="SMART" id="SM00228"/>
    </source>
</evidence>
<evidence type="ECO:0000256" key="1">
    <source>
        <dbReference type="ARBA" id="ARBA00001947"/>
    </source>
</evidence>
<feature type="transmembrane region" description="Helical" evidence="11">
    <location>
        <begin position="372"/>
        <end position="404"/>
    </location>
</feature>
<dbReference type="RefSeq" id="WP_177157620.1">
    <property type="nucleotide sequence ID" value="NZ_JABCJE010000003.1"/>
</dbReference>
<gene>
    <name evidence="13" type="primary">rseP</name>
    <name evidence="13" type="ORF">HJ536_10245</name>
</gene>
<reference evidence="13 14" key="1">
    <citation type="submission" date="2020-04" db="EMBL/GenBank/DDBJ databases">
        <title>Donghicola sp., a member of the Rhodobacteraceae family isolated from mangrove forest in Thailand.</title>
        <authorList>
            <person name="Charoenyingcharoen P."/>
            <person name="Yukphan P."/>
        </authorList>
    </citation>
    <scope>NUCLEOTIDE SEQUENCE [LARGE SCALE GENOMIC DNA]</scope>
    <source>
        <strain evidence="13 14">B5-SW-15</strain>
    </source>
</reference>
<dbReference type="Pfam" id="PF02163">
    <property type="entry name" value="Peptidase_M50"/>
    <property type="match status" value="1"/>
</dbReference>
<dbReference type="InterPro" id="IPR004387">
    <property type="entry name" value="Pept_M50_Zn"/>
</dbReference>
<protein>
    <recommendedName>
        <fullName evidence="11">Zinc metalloprotease</fullName>
        <ecNumber evidence="11">3.4.24.-</ecNumber>
    </recommendedName>
</protein>
<feature type="transmembrane region" description="Helical" evidence="11">
    <location>
        <begin position="113"/>
        <end position="141"/>
    </location>
</feature>
<feature type="transmembrane region" description="Helical" evidence="11">
    <location>
        <begin position="12"/>
        <end position="30"/>
    </location>
</feature>
<keyword evidence="5 11" id="KW-0812">Transmembrane</keyword>
<feature type="transmembrane region" description="Helical" evidence="11">
    <location>
        <begin position="416"/>
        <end position="437"/>
    </location>
</feature>
<keyword evidence="9 11" id="KW-0482">Metalloprotease</keyword>
<evidence type="ECO:0000256" key="6">
    <source>
        <dbReference type="ARBA" id="ARBA00022801"/>
    </source>
</evidence>
<dbReference type="Pfam" id="PF17820">
    <property type="entry name" value="PDZ_6"/>
    <property type="match status" value="1"/>
</dbReference>
<keyword evidence="8 11" id="KW-1133">Transmembrane helix</keyword>
<evidence type="ECO:0000256" key="2">
    <source>
        <dbReference type="ARBA" id="ARBA00004141"/>
    </source>
</evidence>
<dbReference type="SMART" id="SM00228">
    <property type="entry name" value="PDZ"/>
    <property type="match status" value="1"/>
</dbReference>
<evidence type="ECO:0000256" key="4">
    <source>
        <dbReference type="ARBA" id="ARBA00022670"/>
    </source>
</evidence>
<sequence>MDILALAPDLGGLLYTIASFVVALIIIVAVHEYGHYIVGRWGGIKAEVFSLGFGPVLFSRVDKRGTRWQIAALPLGGYVKFLGDSDAASGKDAAAIGQLSENDRRHTMHGAPLWARAATVAAGPIFNFILTIVIFTGVILWEGQTKEPLTIGHIQDLPATITLQSGDQIVSVGGITMPEDGLNTIRAQIPVQADLEYEVLRDGQTVTAVGPHPYLPLVEQVSPRSAAYEAGIRPGDVITAADGVPMYAFSQLIDVVKSAEGNPISLSVWRDGQDLTIDLSAKRVDEPSAEGGFQTVWRIGVVGGLFFDAAKEPVGVLQAIGAGAAQLWFLIEGSVSGLWHMITGAISTCNMSGPVGIAEVSGAMASQGAQNFIWFIGSLSAAVGLLNLFPVPVLDGGHLVFFAYEAVAGKPPSDKVLRALMAGGLALILSLMVFALGNDLFCP</sequence>
<evidence type="ECO:0000256" key="8">
    <source>
        <dbReference type="ARBA" id="ARBA00022989"/>
    </source>
</evidence>
<name>A0A850QBA7_9RHOB</name>
<keyword evidence="6 11" id="KW-0378">Hydrolase</keyword>
<keyword evidence="7 11" id="KW-0862">Zinc</keyword>
<comment type="cofactor">
    <cofactor evidence="1 11">
        <name>Zn(2+)</name>
        <dbReference type="ChEBI" id="CHEBI:29105"/>
    </cofactor>
</comment>
<accession>A0A850QBA7</accession>
<dbReference type="GO" id="GO:0016020">
    <property type="term" value="C:membrane"/>
    <property type="evidence" value="ECO:0007669"/>
    <property type="project" value="UniProtKB-SubCell"/>
</dbReference>
<proteinExistence type="inferred from homology"/>
<dbReference type="Gene3D" id="2.30.42.10">
    <property type="match status" value="1"/>
</dbReference>
<dbReference type="Proteomes" id="UP000592216">
    <property type="component" value="Unassembled WGS sequence"/>
</dbReference>
<keyword evidence="4 13" id="KW-0645">Protease</keyword>
<dbReference type="EC" id="3.4.24.-" evidence="11"/>
<dbReference type="PANTHER" id="PTHR42837">
    <property type="entry name" value="REGULATOR OF SIGMA-E PROTEASE RSEP"/>
    <property type="match status" value="1"/>
</dbReference>
<evidence type="ECO:0000256" key="3">
    <source>
        <dbReference type="ARBA" id="ARBA00007931"/>
    </source>
</evidence>
<dbReference type="SUPFAM" id="SSF50156">
    <property type="entry name" value="PDZ domain-like"/>
    <property type="match status" value="2"/>
</dbReference>
<dbReference type="GO" id="GO:0046872">
    <property type="term" value="F:metal ion binding"/>
    <property type="evidence" value="ECO:0007669"/>
    <property type="project" value="UniProtKB-KW"/>
</dbReference>
<dbReference type="CDD" id="cd23081">
    <property type="entry name" value="cpPDZ_EcRseP-like"/>
    <property type="match status" value="1"/>
</dbReference>
<feature type="domain" description="PDZ" evidence="12">
    <location>
        <begin position="200"/>
        <end position="272"/>
    </location>
</feature>
<dbReference type="GO" id="GO:0006508">
    <property type="term" value="P:proteolysis"/>
    <property type="evidence" value="ECO:0007669"/>
    <property type="project" value="UniProtKB-KW"/>
</dbReference>
<keyword evidence="10 11" id="KW-0472">Membrane</keyword>
<comment type="subcellular location">
    <subcellularLocation>
        <location evidence="2">Membrane</location>
        <topology evidence="2">Multi-pass membrane protein</topology>
    </subcellularLocation>
</comment>
<evidence type="ECO:0000256" key="11">
    <source>
        <dbReference type="RuleBase" id="RU362031"/>
    </source>
</evidence>
<evidence type="ECO:0000256" key="7">
    <source>
        <dbReference type="ARBA" id="ARBA00022833"/>
    </source>
</evidence>
<organism evidence="13 14">
    <name type="scientific">Donghicola mangrovi</name>
    <dbReference type="NCBI Taxonomy" id="2729614"/>
    <lineage>
        <taxon>Bacteria</taxon>
        <taxon>Pseudomonadati</taxon>
        <taxon>Pseudomonadota</taxon>
        <taxon>Alphaproteobacteria</taxon>
        <taxon>Rhodobacterales</taxon>
        <taxon>Roseobacteraceae</taxon>
        <taxon>Donghicola</taxon>
    </lineage>
</organism>
<dbReference type="AlphaFoldDB" id="A0A850QBA7"/>
<dbReference type="InterPro" id="IPR036034">
    <property type="entry name" value="PDZ_sf"/>
</dbReference>
<evidence type="ECO:0000313" key="13">
    <source>
        <dbReference type="EMBL" id="NVO23735.1"/>
    </source>
</evidence>
<keyword evidence="11" id="KW-0479">Metal-binding</keyword>
<dbReference type="InterPro" id="IPR041489">
    <property type="entry name" value="PDZ_6"/>
</dbReference>
<dbReference type="EMBL" id="JABCJE010000003">
    <property type="protein sequence ID" value="NVO23735.1"/>
    <property type="molecule type" value="Genomic_DNA"/>
</dbReference>
<dbReference type="InterPro" id="IPR001478">
    <property type="entry name" value="PDZ"/>
</dbReference>
<dbReference type="GO" id="GO:0004222">
    <property type="term" value="F:metalloendopeptidase activity"/>
    <property type="evidence" value="ECO:0007669"/>
    <property type="project" value="InterPro"/>
</dbReference>
<dbReference type="NCBIfam" id="TIGR00054">
    <property type="entry name" value="RIP metalloprotease RseP"/>
    <property type="match status" value="1"/>
</dbReference>
<evidence type="ECO:0000256" key="9">
    <source>
        <dbReference type="ARBA" id="ARBA00023049"/>
    </source>
</evidence>
<evidence type="ECO:0000256" key="10">
    <source>
        <dbReference type="ARBA" id="ARBA00023136"/>
    </source>
</evidence>
<dbReference type="CDD" id="cd06163">
    <property type="entry name" value="S2P-M50_PDZ_RseP-like"/>
    <property type="match status" value="1"/>
</dbReference>
<dbReference type="PANTHER" id="PTHR42837:SF2">
    <property type="entry name" value="MEMBRANE METALLOPROTEASE ARASP2, CHLOROPLASTIC-RELATED"/>
    <property type="match status" value="1"/>
</dbReference>
<comment type="caution">
    <text evidence="13">The sequence shown here is derived from an EMBL/GenBank/DDBJ whole genome shotgun (WGS) entry which is preliminary data.</text>
</comment>
<evidence type="ECO:0000313" key="14">
    <source>
        <dbReference type="Proteomes" id="UP000592216"/>
    </source>
</evidence>
<comment type="similarity">
    <text evidence="3 11">Belongs to the peptidase M50B family.</text>
</comment>
<dbReference type="InterPro" id="IPR008915">
    <property type="entry name" value="Peptidase_M50"/>
</dbReference>